<evidence type="ECO:0000259" key="1">
    <source>
        <dbReference type="Pfam" id="PF08334"/>
    </source>
</evidence>
<sequence length="176" mass="19255">MNCGRLICAECRVRLDGRNVCPECEAELESRGGRWKSVSRIAVLALVGLAVGYWLTRPGELPPEVKRLEEVGAAVESFRTDTGRWPRELGELVRKPADEAGWTGPYLGDERFLSQGRPTDVHGNPLEYGVDARGVWIATAGEDGEWQTDLAAMGSDDDPGGDDLLLWVFIEDGAPD</sequence>
<dbReference type="Pfam" id="PF08334">
    <property type="entry name" value="T2SSG"/>
    <property type="match status" value="1"/>
</dbReference>
<proteinExistence type="predicted"/>
<dbReference type="InterPro" id="IPR013545">
    <property type="entry name" value="T2SS_protein-GspG_C"/>
</dbReference>
<dbReference type="InterPro" id="IPR045584">
    <property type="entry name" value="Pilin-like"/>
</dbReference>
<name>A0A1F5F7X1_9BACT</name>
<evidence type="ECO:0000313" key="2">
    <source>
        <dbReference type="EMBL" id="OGD75464.1"/>
    </source>
</evidence>
<comment type="caution">
    <text evidence="2">The sequence shown here is derived from an EMBL/GenBank/DDBJ whole genome shotgun (WGS) entry which is preliminary data.</text>
</comment>
<organism evidence="2 3">
    <name type="scientific">Candidatus Coatesbacteria bacterium RBG_13_66_14</name>
    <dbReference type="NCBI Taxonomy" id="1817816"/>
    <lineage>
        <taxon>Bacteria</taxon>
        <taxon>Candidatus Coatesiibacteriota</taxon>
    </lineage>
</organism>
<dbReference type="Proteomes" id="UP000177187">
    <property type="component" value="Unassembled WGS sequence"/>
</dbReference>
<accession>A0A1F5F7X1</accession>
<dbReference type="STRING" id="1817816.A2Y64_03840"/>
<protein>
    <recommendedName>
        <fullName evidence="1">Type II secretion system protein GspG C-terminal domain-containing protein</fullName>
    </recommendedName>
</protein>
<dbReference type="EMBL" id="MFAF01000071">
    <property type="protein sequence ID" value="OGD75464.1"/>
    <property type="molecule type" value="Genomic_DNA"/>
</dbReference>
<dbReference type="Gene3D" id="3.30.700.10">
    <property type="entry name" value="Glycoprotein, Type 4 Pilin"/>
    <property type="match status" value="1"/>
</dbReference>
<reference evidence="2 3" key="1">
    <citation type="journal article" date="2016" name="Nat. Commun.">
        <title>Thousands of microbial genomes shed light on interconnected biogeochemical processes in an aquifer system.</title>
        <authorList>
            <person name="Anantharaman K."/>
            <person name="Brown C.T."/>
            <person name="Hug L.A."/>
            <person name="Sharon I."/>
            <person name="Castelle C.J."/>
            <person name="Probst A.J."/>
            <person name="Thomas B.C."/>
            <person name="Singh A."/>
            <person name="Wilkins M.J."/>
            <person name="Karaoz U."/>
            <person name="Brodie E.L."/>
            <person name="Williams K.H."/>
            <person name="Hubbard S.S."/>
            <person name="Banfield J.F."/>
        </authorList>
    </citation>
    <scope>NUCLEOTIDE SEQUENCE [LARGE SCALE GENOMIC DNA]</scope>
</reference>
<evidence type="ECO:0000313" key="3">
    <source>
        <dbReference type="Proteomes" id="UP000177187"/>
    </source>
</evidence>
<dbReference type="SUPFAM" id="SSF54523">
    <property type="entry name" value="Pili subunits"/>
    <property type="match status" value="1"/>
</dbReference>
<gene>
    <name evidence="2" type="ORF">A2Y64_03840</name>
</gene>
<feature type="domain" description="Type II secretion system protein GspG C-terminal" evidence="1">
    <location>
        <begin position="67"/>
        <end position="163"/>
    </location>
</feature>
<dbReference type="AlphaFoldDB" id="A0A1F5F7X1"/>